<dbReference type="Proteomes" id="UP000027265">
    <property type="component" value="Unassembled WGS sequence"/>
</dbReference>
<evidence type="ECO:0000313" key="2">
    <source>
        <dbReference type="EMBL" id="KDQ60100.1"/>
    </source>
</evidence>
<dbReference type="HOGENOM" id="CLU_033082_7_0_1"/>
<dbReference type="PROSITE" id="PS50097">
    <property type="entry name" value="BTB"/>
    <property type="match status" value="1"/>
</dbReference>
<keyword evidence="3" id="KW-1185">Reference proteome</keyword>
<dbReference type="Pfam" id="PF00651">
    <property type="entry name" value="BTB"/>
    <property type="match status" value="1"/>
</dbReference>
<dbReference type="OrthoDB" id="3218112at2759"/>
<dbReference type="Gene3D" id="3.30.710.10">
    <property type="entry name" value="Potassium Channel Kv1.1, Chain A"/>
    <property type="match status" value="1"/>
</dbReference>
<dbReference type="SUPFAM" id="SSF54695">
    <property type="entry name" value="POZ domain"/>
    <property type="match status" value="1"/>
</dbReference>
<name>A0A067Q1R1_9AGAM</name>
<gene>
    <name evidence="2" type="ORF">JAAARDRAFT_595770</name>
</gene>
<proteinExistence type="predicted"/>
<dbReference type="SMART" id="SM00225">
    <property type="entry name" value="BTB"/>
    <property type="match status" value="1"/>
</dbReference>
<evidence type="ECO:0000259" key="1">
    <source>
        <dbReference type="PROSITE" id="PS50097"/>
    </source>
</evidence>
<dbReference type="InParanoid" id="A0A067Q1R1"/>
<organism evidence="2 3">
    <name type="scientific">Jaapia argillacea MUCL 33604</name>
    <dbReference type="NCBI Taxonomy" id="933084"/>
    <lineage>
        <taxon>Eukaryota</taxon>
        <taxon>Fungi</taxon>
        <taxon>Dikarya</taxon>
        <taxon>Basidiomycota</taxon>
        <taxon>Agaricomycotina</taxon>
        <taxon>Agaricomycetes</taxon>
        <taxon>Agaricomycetidae</taxon>
        <taxon>Jaapiales</taxon>
        <taxon>Jaapiaceae</taxon>
        <taxon>Jaapia</taxon>
    </lineage>
</organism>
<dbReference type="CDD" id="cd18186">
    <property type="entry name" value="BTB_POZ_ZBTB_KLHL-like"/>
    <property type="match status" value="1"/>
</dbReference>
<dbReference type="EMBL" id="KL197714">
    <property type="protein sequence ID" value="KDQ60100.1"/>
    <property type="molecule type" value="Genomic_DNA"/>
</dbReference>
<dbReference type="AlphaFoldDB" id="A0A067Q1R1"/>
<protein>
    <recommendedName>
        <fullName evidence="1">BTB domain-containing protein</fullName>
    </recommendedName>
</protein>
<evidence type="ECO:0000313" key="3">
    <source>
        <dbReference type="Proteomes" id="UP000027265"/>
    </source>
</evidence>
<dbReference type="STRING" id="933084.A0A067Q1R1"/>
<dbReference type="InterPro" id="IPR000210">
    <property type="entry name" value="BTB/POZ_dom"/>
</dbReference>
<accession>A0A067Q1R1</accession>
<feature type="domain" description="BTB" evidence="1">
    <location>
        <begin position="23"/>
        <end position="94"/>
    </location>
</feature>
<dbReference type="InterPro" id="IPR011333">
    <property type="entry name" value="SKP1/BTB/POZ_sf"/>
</dbReference>
<reference evidence="3" key="1">
    <citation type="journal article" date="2014" name="Proc. Natl. Acad. Sci. U.S.A.">
        <title>Extensive sampling of basidiomycete genomes demonstrates inadequacy of the white-rot/brown-rot paradigm for wood decay fungi.</title>
        <authorList>
            <person name="Riley R."/>
            <person name="Salamov A.A."/>
            <person name="Brown D.W."/>
            <person name="Nagy L.G."/>
            <person name="Floudas D."/>
            <person name="Held B.W."/>
            <person name="Levasseur A."/>
            <person name="Lombard V."/>
            <person name="Morin E."/>
            <person name="Otillar R."/>
            <person name="Lindquist E.A."/>
            <person name="Sun H."/>
            <person name="LaButti K.M."/>
            <person name="Schmutz J."/>
            <person name="Jabbour D."/>
            <person name="Luo H."/>
            <person name="Baker S.E."/>
            <person name="Pisabarro A.G."/>
            <person name="Walton J.D."/>
            <person name="Blanchette R.A."/>
            <person name="Henrissat B."/>
            <person name="Martin F."/>
            <person name="Cullen D."/>
            <person name="Hibbett D.S."/>
            <person name="Grigoriev I.V."/>
        </authorList>
    </citation>
    <scope>NUCLEOTIDE SEQUENCE [LARGE SCALE GENOMIC DNA]</scope>
    <source>
        <strain evidence="3">MUCL 33604</strain>
    </source>
</reference>
<sequence>MGDAASASAPTTPKHSFPYFEDGNIVISASTSKRRCKVFRVHKSVLAFHSHVFADMFTLPTLPDNTTMEMYDGVPLVHLPDPAEEVAELFTLLYKPSALRYDRRDPCLPLDLEPLLTLCRKYGLDDLLARLLHEFESAWPQTLTQWDALEAEIALEVEAYKEGRDDSQVYVDRRYPEPIAAIQLAREFEIDTIPPVAFYHLSRLEIDLDYDVIHGYDDTTSQRQWDKLFMGLRSARWGALSAADFRLVLRGRERLSRLHQNLIHEFFRKSNFSSCPGENCCVSTSIEFMAIAERLSAEKCNDLLQFMKVSFMAPEMEKRGFCHNCALKAQNIIGWWRETLWDNLGKVFIEEQIDEYGFWS</sequence>